<dbReference type="OrthoDB" id="5095517at2759"/>
<organism evidence="2 3">
    <name type="scientific">Fusarium vanettenii (strain ATCC MYA-4622 / CBS 123669 / FGSC 9596 / NRRL 45880 / 77-13-4)</name>
    <name type="common">Fusarium solani subsp. pisi</name>
    <dbReference type="NCBI Taxonomy" id="660122"/>
    <lineage>
        <taxon>Eukaryota</taxon>
        <taxon>Fungi</taxon>
        <taxon>Dikarya</taxon>
        <taxon>Ascomycota</taxon>
        <taxon>Pezizomycotina</taxon>
        <taxon>Sordariomycetes</taxon>
        <taxon>Hypocreomycetidae</taxon>
        <taxon>Hypocreales</taxon>
        <taxon>Nectriaceae</taxon>
        <taxon>Fusarium</taxon>
        <taxon>Fusarium solani species complex</taxon>
        <taxon>Fusarium vanettenii</taxon>
    </lineage>
</organism>
<evidence type="ECO:0000313" key="2">
    <source>
        <dbReference type="EMBL" id="EEU34287.1"/>
    </source>
</evidence>
<keyword evidence="3" id="KW-1185">Reference proteome</keyword>
<dbReference type="Proteomes" id="UP000005206">
    <property type="component" value="Chromosome 10"/>
</dbReference>
<reference evidence="2 3" key="1">
    <citation type="journal article" date="2009" name="PLoS Genet.">
        <title>The genome of Nectria haematococca: contribution of supernumerary chromosomes to gene expansion.</title>
        <authorList>
            <person name="Coleman J.J."/>
            <person name="Rounsley S.D."/>
            <person name="Rodriguez-Carres M."/>
            <person name="Kuo A."/>
            <person name="Wasmann C.C."/>
            <person name="Grimwood J."/>
            <person name="Schmutz J."/>
            <person name="Taga M."/>
            <person name="White G.J."/>
            <person name="Zhou S."/>
            <person name="Schwartz D.C."/>
            <person name="Freitag M."/>
            <person name="Ma L.J."/>
            <person name="Danchin E.G."/>
            <person name="Henrissat B."/>
            <person name="Coutinho P.M."/>
            <person name="Nelson D.R."/>
            <person name="Straney D."/>
            <person name="Napoli C.A."/>
            <person name="Barker B.M."/>
            <person name="Gribskov M."/>
            <person name="Rep M."/>
            <person name="Kroken S."/>
            <person name="Molnar I."/>
            <person name="Rensing C."/>
            <person name="Kennell J.C."/>
            <person name="Zamora J."/>
            <person name="Farman M.L."/>
            <person name="Selker E.U."/>
            <person name="Salamov A."/>
            <person name="Shapiro H."/>
            <person name="Pangilinan J."/>
            <person name="Lindquist E."/>
            <person name="Lamers C."/>
            <person name="Grigoriev I.V."/>
            <person name="Geiser D.M."/>
            <person name="Covert S.F."/>
            <person name="Temporini E."/>
            <person name="Vanetten H.D."/>
        </authorList>
    </citation>
    <scope>NUCLEOTIDE SEQUENCE [LARGE SCALE GENOMIC DNA]</scope>
    <source>
        <strain evidence="3">ATCC MYA-4622 / CBS 123669 / FGSC 9596 / NRRL 45880 / 77-13-4</strain>
    </source>
</reference>
<protein>
    <recommendedName>
        <fullName evidence="1">Heterokaryon incompatibility domain-containing protein</fullName>
    </recommendedName>
</protein>
<name>C7ZP51_FUSV7</name>
<dbReference type="GeneID" id="9677716"/>
<dbReference type="eggNOG" id="ENOG502RKRH">
    <property type="taxonomic scope" value="Eukaryota"/>
</dbReference>
<dbReference type="HOGENOM" id="CLU_389360_0_0_1"/>
<dbReference type="VEuPathDB" id="FungiDB:NECHADRAFT_85597"/>
<accession>C7ZP51</accession>
<evidence type="ECO:0000259" key="1">
    <source>
        <dbReference type="Pfam" id="PF06985"/>
    </source>
</evidence>
<dbReference type="KEGG" id="nhe:NECHADRAFT_85597"/>
<dbReference type="InterPro" id="IPR010730">
    <property type="entry name" value="HET"/>
</dbReference>
<sequence length="709" mass="80454">MDSNAESIPQVPQCPTCLLIRIRDTTQERIPKTINEALPSDAGPVTESELASYSKPFELERERHPTISYEVALDFFHGEPCGNIGRATSVCNLCDHWVNGIFTREWGDRDPIARVSLGTLIEIQARSGCIVCCFLCQTVLQSPFTIDNTRPLALELARTPHVRSCKYRAAGTILYEDVEEFQHHTQIDKKYPQLAVFNKNDIIPDFANAKVNWERLRQWYTELPSTTGKTCQSSSVPRDKHGYIGDALSKGFCLIKVSEACLIETDGVQIPSYAALSYVWGKEIITTTNNFESLKLPGRFRKKDVPLLFRDAFEVYSQLGIDYFWIDRICVVQDDEKRKSAQLEAMGRIYSKACFTIVSSDPHFINQGLPGVSQPRKPPPNLLVGDKVLIPRIYGSKKSTWKTRGWTYQEGLLSENVLIFGQDTVYMYSRGSENVTPEGFQEFSYDKPDYISSSLVPQDEEYSDQVHEYSTRLLTFGSDKVNAFLVVLNSFGEHQYGLPHTILDQAMLWNYTYEPSRSGPKIPGQEFPSWSWVFTVGRIEYRHLPSKDRPLFSLATWAILQLDQASNKPLIKVLDDLQPGEQSEALHHLNTIRSHISPSEAQTGYDPVAIAMAANLCERYRLIQEVLSRKQPSDGSETGPTAGENKAAESIWWKMIVFCLKLPLSIFGLEDKSLSQVRARMKPFKKAPWFQDLDDAIRQVPHKSASKRY</sequence>
<feature type="domain" description="Heterokaryon incompatibility" evidence="1">
    <location>
        <begin position="273"/>
        <end position="410"/>
    </location>
</feature>
<evidence type="ECO:0000313" key="3">
    <source>
        <dbReference type="Proteomes" id="UP000005206"/>
    </source>
</evidence>
<proteinExistence type="predicted"/>
<dbReference type="PANTHER" id="PTHR33112">
    <property type="entry name" value="DOMAIN PROTEIN, PUTATIVE-RELATED"/>
    <property type="match status" value="1"/>
</dbReference>
<dbReference type="Pfam" id="PF06985">
    <property type="entry name" value="HET"/>
    <property type="match status" value="1"/>
</dbReference>
<dbReference type="InParanoid" id="C7ZP51"/>
<dbReference type="EMBL" id="GG698970">
    <property type="protein sequence ID" value="EEU34287.1"/>
    <property type="molecule type" value="Genomic_DNA"/>
</dbReference>
<dbReference type="PANTHER" id="PTHR33112:SF16">
    <property type="entry name" value="HETEROKARYON INCOMPATIBILITY DOMAIN-CONTAINING PROTEIN"/>
    <property type="match status" value="1"/>
</dbReference>
<dbReference type="AlphaFoldDB" id="C7ZP51"/>
<gene>
    <name evidence="2" type="ORF">NECHADRAFT_85597</name>
</gene>
<dbReference type="RefSeq" id="XP_003040000.1">
    <property type="nucleotide sequence ID" value="XM_003039954.1"/>
</dbReference>